<evidence type="ECO:0000313" key="2">
    <source>
        <dbReference type="EMBL" id="KAG2325270.1"/>
    </source>
</evidence>
<reference evidence="2 3" key="1">
    <citation type="submission" date="2020-02" db="EMBL/GenBank/DDBJ databases">
        <authorList>
            <person name="Ma Q."/>
            <person name="Huang Y."/>
            <person name="Song X."/>
            <person name="Pei D."/>
        </authorList>
    </citation>
    <scope>NUCLEOTIDE SEQUENCE [LARGE SCALE GENOMIC DNA]</scope>
    <source>
        <strain evidence="2">Sxm20200214</strain>
        <tissue evidence="2">Leaf</tissue>
    </source>
</reference>
<name>A0A8X8B7L5_BRACI</name>
<keyword evidence="3" id="KW-1185">Reference proteome</keyword>
<sequence>MNIWTGLRKPKSEWREIVAIVFASASHYSLPTGTQRRGEMGSLSATTVLPFHLRRQNNQRSGLYDRRHENLPVVVSSSQITQKRWLNVPETKLKRETLRLGFVARAADSPPSMASGDKTLIPDDEFTLAKISFGVIGLGLGVSLLSYGFGAYFNILPGSEWSAIMLTYGFPLAIIGMALKYAELKPVPCLSYADAVKLRESSATPILTQVRNDVTRYRYGDEQHLEEALKRIFQYGLGGGIPRRSAPTLTMIKEEVLTDGRYCLVLVFEAKALELSDFEKRQAKFTSFFGPNITAEVGKGESENLYEVRLISNVSASSTTS</sequence>
<feature type="transmembrane region" description="Helical" evidence="1">
    <location>
        <begin position="131"/>
        <end position="155"/>
    </location>
</feature>
<dbReference type="Proteomes" id="UP000886595">
    <property type="component" value="Unassembled WGS sequence"/>
</dbReference>
<organism evidence="2 3">
    <name type="scientific">Brassica carinata</name>
    <name type="common">Ethiopian mustard</name>
    <name type="synonym">Abyssinian cabbage</name>
    <dbReference type="NCBI Taxonomy" id="52824"/>
    <lineage>
        <taxon>Eukaryota</taxon>
        <taxon>Viridiplantae</taxon>
        <taxon>Streptophyta</taxon>
        <taxon>Embryophyta</taxon>
        <taxon>Tracheophyta</taxon>
        <taxon>Spermatophyta</taxon>
        <taxon>Magnoliopsida</taxon>
        <taxon>eudicotyledons</taxon>
        <taxon>Gunneridae</taxon>
        <taxon>Pentapetalae</taxon>
        <taxon>rosids</taxon>
        <taxon>malvids</taxon>
        <taxon>Brassicales</taxon>
        <taxon>Brassicaceae</taxon>
        <taxon>Brassiceae</taxon>
        <taxon>Brassica</taxon>
    </lineage>
</organism>
<dbReference type="Pfam" id="PF11016">
    <property type="entry name" value="DUF2854"/>
    <property type="match status" value="1"/>
</dbReference>
<keyword evidence="1" id="KW-1133">Transmembrane helix</keyword>
<dbReference type="EMBL" id="JAAMPC010000002">
    <property type="protein sequence ID" value="KAG2325270.1"/>
    <property type="molecule type" value="Genomic_DNA"/>
</dbReference>
<comment type="caution">
    <text evidence="2">The sequence shown here is derived from an EMBL/GenBank/DDBJ whole genome shotgun (WGS) entry which is preliminary data.</text>
</comment>
<gene>
    <name evidence="2" type="ORF">Bca52824_007998</name>
</gene>
<feature type="transmembrane region" description="Helical" evidence="1">
    <location>
        <begin position="161"/>
        <end position="182"/>
    </location>
</feature>
<evidence type="ECO:0008006" key="4">
    <source>
        <dbReference type="Google" id="ProtNLM"/>
    </source>
</evidence>
<dbReference type="AlphaFoldDB" id="A0A8X8B7L5"/>
<dbReference type="InterPro" id="IPR021275">
    <property type="entry name" value="DUF2854"/>
</dbReference>
<protein>
    <recommendedName>
        <fullName evidence="4">Thylakoid membrane protein slr0575</fullName>
    </recommendedName>
</protein>
<evidence type="ECO:0000313" key="3">
    <source>
        <dbReference type="Proteomes" id="UP000886595"/>
    </source>
</evidence>
<dbReference type="PANTHER" id="PTHR35551:SF1">
    <property type="entry name" value="ACCLIMATION OF PHOTOSYNTHESIS TO ENVIRONMENT"/>
    <property type="match status" value="1"/>
</dbReference>
<dbReference type="PANTHER" id="PTHR35551">
    <property type="match status" value="1"/>
</dbReference>
<proteinExistence type="predicted"/>
<accession>A0A8X8B7L5</accession>
<keyword evidence="1" id="KW-0812">Transmembrane</keyword>
<evidence type="ECO:0000256" key="1">
    <source>
        <dbReference type="SAM" id="Phobius"/>
    </source>
</evidence>
<dbReference type="OrthoDB" id="1882189at2759"/>
<keyword evidence="1" id="KW-0472">Membrane</keyword>